<keyword evidence="7" id="KW-1185">Reference proteome</keyword>
<evidence type="ECO:0000256" key="2">
    <source>
        <dbReference type="ARBA" id="ARBA00023002"/>
    </source>
</evidence>
<dbReference type="Gene3D" id="3.40.605.10">
    <property type="entry name" value="Aldehyde Dehydrogenase, Chain A, domain 1"/>
    <property type="match status" value="1"/>
</dbReference>
<evidence type="ECO:0000256" key="4">
    <source>
        <dbReference type="RuleBase" id="RU003345"/>
    </source>
</evidence>
<evidence type="ECO:0000313" key="7">
    <source>
        <dbReference type="Proteomes" id="UP001428817"/>
    </source>
</evidence>
<dbReference type="SUPFAM" id="SSF53720">
    <property type="entry name" value="ALDH-like"/>
    <property type="match status" value="1"/>
</dbReference>
<organism evidence="6 7">
    <name type="scientific">Pseudonocardia eucalypti</name>
    <dbReference type="NCBI Taxonomy" id="648755"/>
    <lineage>
        <taxon>Bacteria</taxon>
        <taxon>Bacillati</taxon>
        <taxon>Actinomycetota</taxon>
        <taxon>Actinomycetes</taxon>
        <taxon>Pseudonocardiales</taxon>
        <taxon>Pseudonocardiaceae</taxon>
        <taxon>Pseudonocardia</taxon>
    </lineage>
</organism>
<name>A0ABP9Q0N5_9PSEU</name>
<evidence type="ECO:0000256" key="1">
    <source>
        <dbReference type="ARBA" id="ARBA00009986"/>
    </source>
</evidence>
<keyword evidence="2 4" id="KW-0560">Oxidoreductase</keyword>
<dbReference type="EMBL" id="BAABJP010000008">
    <property type="protein sequence ID" value="GAA5153379.1"/>
    <property type="molecule type" value="Genomic_DNA"/>
</dbReference>
<evidence type="ECO:0000256" key="3">
    <source>
        <dbReference type="PROSITE-ProRule" id="PRU10007"/>
    </source>
</evidence>
<dbReference type="InterPro" id="IPR029510">
    <property type="entry name" value="Ald_DH_CS_GLU"/>
</dbReference>
<dbReference type="Pfam" id="PF00171">
    <property type="entry name" value="Aldedh"/>
    <property type="match status" value="1"/>
</dbReference>
<gene>
    <name evidence="6" type="ORF">GCM10023321_23540</name>
</gene>
<dbReference type="Proteomes" id="UP001428817">
    <property type="component" value="Unassembled WGS sequence"/>
</dbReference>
<comment type="caution">
    <text evidence="6">The sequence shown here is derived from an EMBL/GenBank/DDBJ whole genome shotgun (WGS) entry which is preliminary data.</text>
</comment>
<feature type="active site" evidence="3">
    <location>
        <position position="269"/>
    </location>
</feature>
<dbReference type="Gene3D" id="3.40.309.10">
    <property type="entry name" value="Aldehyde Dehydrogenase, Chain A, domain 2"/>
    <property type="match status" value="1"/>
</dbReference>
<dbReference type="InterPro" id="IPR015590">
    <property type="entry name" value="Aldehyde_DH_dom"/>
</dbReference>
<accession>A0ABP9Q0N5</accession>
<evidence type="ECO:0000259" key="5">
    <source>
        <dbReference type="Pfam" id="PF00171"/>
    </source>
</evidence>
<feature type="domain" description="Aldehyde dehydrogenase" evidence="5">
    <location>
        <begin position="23"/>
        <end position="495"/>
    </location>
</feature>
<dbReference type="InterPro" id="IPR016163">
    <property type="entry name" value="Ald_DH_C"/>
</dbReference>
<comment type="similarity">
    <text evidence="1 4">Belongs to the aldehyde dehydrogenase family.</text>
</comment>
<dbReference type="InterPro" id="IPR016161">
    <property type="entry name" value="Ald_DH/histidinol_DH"/>
</dbReference>
<protein>
    <submittedName>
        <fullName evidence="6">Aldehyde dehydrogenase family protein</fullName>
    </submittedName>
</protein>
<dbReference type="PANTHER" id="PTHR42804:SF1">
    <property type="entry name" value="ALDEHYDE DEHYDROGENASE-RELATED"/>
    <property type="match status" value="1"/>
</dbReference>
<dbReference type="PROSITE" id="PS00687">
    <property type="entry name" value="ALDEHYDE_DEHYDR_GLU"/>
    <property type="match status" value="1"/>
</dbReference>
<evidence type="ECO:0000313" key="6">
    <source>
        <dbReference type="EMBL" id="GAA5153379.1"/>
    </source>
</evidence>
<dbReference type="InterPro" id="IPR016162">
    <property type="entry name" value="Ald_DH_N"/>
</dbReference>
<proteinExistence type="inferred from homology"/>
<sequence length="500" mass="51016">MVPAVSLAPSALPRPGQYVGGEWRNASGAGQETVLDPATGAPLGAVPNAGPADVAAAVAAARAASDAGGWAEATPRARSEALYRLADELSGMVARLLDVVVAETGCPVRLARSQQVELPLRHLEYWAEAARRPELTGRAPVVTPRPGGPATLGAWAVRREPYGVVAAITPYNFPLLENVMKLGPALAAGNTVVLKPSPYTPYSALLLAEAAERAGLPAGVLNVVTGGAEVGAALTRDARVDLVSFTGSDAVGAHILAAAAPRLTKVLLELGGKSALLVCADADLELAARIGARNITTHAGQGCVLATRHLVHASVLPEYLDRLAAAVTAVRVGPPRDPATGMGPLIRPAAVERVAGYVAGAVRDGAGVLTGGSAPTEPTGGFYYRPTVLTGVGNDWPVAREEIFGPVGVVIGFGSEDEAVALANDSAYGLAGHVVSRDAGRAFQLAGRLRTGTVDINGGPGYTNPDVPFGGRGRSGLGRENGAEGLDEYTQLKTIKFHGG</sequence>
<reference evidence="7" key="1">
    <citation type="journal article" date="2019" name="Int. J. Syst. Evol. Microbiol.">
        <title>The Global Catalogue of Microorganisms (GCM) 10K type strain sequencing project: providing services to taxonomists for standard genome sequencing and annotation.</title>
        <authorList>
            <consortium name="The Broad Institute Genomics Platform"/>
            <consortium name="The Broad Institute Genome Sequencing Center for Infectious Disease"/>
            <person name="Wu L."/>
            <person name="Ma J."/>
        </authorList>
    </citation>
    <scope>NUCLEOTIDE SEQUENCE [LARGE SCALE GENOMIC DNA]</scope>
    <source>
        <strain evidence="7">JCM 18303</strain>
    </source>
</reference>
<dbReference type="PANTHER" id="PTHR42804">
    <property type="entry name" value="ALDEHYDE DEHYDROGENASE"/>
    <property type="match status" value="1"/>
</dbReference>